<sequence>MKSSPSTQQFIDIENIEEDVVILKNSGLRQIVMVSGINLDLVSEEERNTTLHLYQNFLNSLDFPTQFLIHSRKFNIENYLKNIDELEKNETNSLLKNQIFEYKQFIKSFVEQNDIMSKMFLVVIPFNPISLMPKSGLFSFFNFGKKKEDKTDKLNTIAEQEKQINFRQLRGRTDQVIDGLQSVGLRAVALNNEELIELFYNFYNPENTEKEKLAILNQTEQKS</sequence>
<accession>A0A1G2CNP1</accession>
<comment type="caution">
    <text evidence="2">The sequence shown here is derived from an EMBL/GenBank/DDBJ whole genome shotgun (WGS) entry which is preliminary data.</text>
</comment>
<evidence type="ECO:0000313" key="3">
    <source>
        <dbReference type="Proteomes" id="UP000178599"/>
    </source>
</evidence>
<evidence type="ECO:0000259" key="1">
    <source>
        <dbReference type="Pfam" id="PF26593"/>
    </source>
</evidence>
<organism evidence="2 3">
    <name type="scientific">Candidatus Liptonbacteria bacterium RIFOXYB1_FULL_36_10</name>
    <dbReference type="NCBI Taxonomy" id="1798654"/>
    <lineage>
        <taxon>Bacteria</taxon>
        <taxon>Candidatus Liptoniibacteriota</taxon>
    </lineage>
</organism>
<dbReference type="Pfam" id="PF26593">
    <property type="entry name" value="TraC-like"/>
    <property type="match status" value="1"/>
</dbReference>
<dbReference type="EMBL" id="MHLE01000011">
    <property type="protein sequence ID" value="OGZ03026.1"/>
    <property type="molecule type" value="Genomic_DNA"/>
</dbReference>
<gene>
    <name evidence="2" type="ORF">A2390_01005</name>
</gene>
<dbReference type="Proteomes" id="UP000178599">
    <property type="component" value="Unassembled WGS sequence"/>
</dbReference>
<feature type="domain" description="TraC-like" evidence="1">
    <location>
        <begin position="30"/>
        <end position="113"/>
    </location>
</feature>
<protein>
    <recommendedName>
        <fullName evidence="1">TraC-like domain-containing protein</fullName>
    </recommendedName>
</protein>
<dbReference type="InterPro" id="IPR058596">
    <property type="entry name" value="TraC-like_dom"/>
</dbReference>
<proteinExistence type="predicted"/>
<reference evidence="2 3" key="1">
    <citation type="journal article" date="2016" name="Nat. Commun.">
        <title>Thousands of microbial genomes shed light on interconnected biogeochemical processes in an aquifer system.</title>
        <authorList>
            <person name="Anantharaman K."/>
            <person name="Brown C.T."/>
            <person name="Hug L.A."/>
            <person name="Sharon I."/>
            <person name="Castelle C.J."/>
            <person name="Probst A.J."/>
            <person name="Thomas B.C."/>
            <person name="Singh A."/>
            <person name="Wilkins M.J."/>
            <person name="Karaoz U."/>
            <person name="Brodie E.L."/>
            <person name="Williams K.H."/>
            <person name="Hubbard S.S."/>
            <person name="Banfield J.F."/>
        </authorList>
    </citation>
    <scope>NUCLEOTIDE SEQUENCE [LARGE SCALE GENOMIC DNA]</scope>
</reference>
<dbReference type="AlphaFoldDB" id="A0A1G2CNP1"/>
<name>A0A1G2CNP1_9BACT</name>
<evidence type="ECO:0000313" key="2">
    <source>
        <dbReference type="EMBL" id="OGZ03026.1"/>
    </source>
</evidence>